<dbReference type="PROSITE" id="PS52029">
    <property type="entry name" value="LD_TPASE"/>
    <property type="match status" value="1"/>
</dbReference>
<organism evidence="9 10">
    <name type="scientific">Carboxydocella sporoproducens DSM 16521</name>
    <dbReference type="NCBI Taxonomy" id="1121270"/>
    <lineage>
        <taxon>Bacteria</taxon>
        <taxon>Bacillati</taxon>
        <taxon>Bacillota</taxon>
        <taxon>Clostridia</taxon>
        <taxon>Eubacteriales</taxon>
        <taxon>Clostridiales Family XVI. Incertae Sedis</taxon>
        <taxon>Carboxydocella</taxon>
    </lineage>
</organism>
<keyword evidence="10" id="KW-1185">Reference proteome</keyword>
<feature type="active site" description="Proton donor/acceptor" evidence="6">
    <location>
        <position position="94"/>
    </location>
</feature>
<dbReference type="InterPro" id="IPR005490">
    <property type="entry name" value="LD_TPept_cat_dom"/>
</dbReference>
<dbReference type="PANTHER" id="PTHR30582">
    <property type="entry name" value="L,D-TRANSPEPTIDASE"/>
    <property type="match status" value="1"/>
</dbReference>
<dbReference type="GO" id="GO:0071972">
    <property type="term" value="F:peptidoglycan L,D-transpeptidase activity"/>
    <property type="evidence" value="ECO:0007669"/>
    <property type="project" value="TreeGrafter"/>
</dbReference>
<dbReference type="CDD" id="cd16913">
    <property type="entry name" value="YkuD_like"/>
    <property type="match status" value="1"/>
</dbReference>
<feature type="domain" description="L,D-TPase catalytic" evidence="8">
    <location>
        <begin position="25"/>
        <end position="145"/>
    </location>
</feature>
<name>A0A1T4QAE2_9FIRM</name>
<evidence type="ECO:0000256" key="1">
    <source>
        <dbReference type="ARBA" id="ARBA00004752"/>
    </source>
</evidence>
<dbReference type="PANTHER" id="PTHR30582:SF2">
    <property type="entry name" value="L,D-TRANSPEPTIDASE YCIB-RELATED"/>
    <property type="match status" value="1"/>
</dbReference>
<dbReference type="InterPro" id="IPR050979">
    <property type="entry name" value="LD-transpeptidase"/>
</dbReference>
<evidence type="ECO:0000259" key="8">
    <source>
        <dbReference type="PROSITE" id="PS52029"/>
    </source>
</evidence>
<evidence type="ECO:0000313" key="9">
    <source>
        <dbReference type="EMBL" id="SKA00188.1"/>
    </source>
</evidence>
<dbReference type="GO" id="GO:0016740">
    <property type="term" value="F:transferase activity"/>
    <property type="evidence" value="ECO:0007669"/>
    <property type="project" value="UniProtKB-KW"/>
</dbReference>
<evidence type="ECO:0000256" key="6">
    <source>
        <dbReference type="PROSITE-ProRule" id="PRU01373"/>
    </source>
</evidence>
<dbReference type="UniPathway" id="UPA00219"/>
<evidence type="ECO:0000256" key="3">
    <source>
        <dbReference type="ARBA" id="ARBA00022960"/>
    </source>
</evidence>
<evidence type="ECO:0000256" key="5">
    <source>
        <dbReference type="ARBA" id="ARBA00023316"/>
    </source>
</evidence>
<evidence type="ECO:0000256" key="4">
    <source>
        <dbReference type="ARBA" id="ARBA00022984"/>
    </source>
</evidence>
<comment type="pathway">
    <text evidence="1 6">Cell wall biogenesis; peptidoglycan biosynthesis.</text>
</comment>
<dbReference type="SUPFAM" id="SSF141523">
    <property type="entry name" value="L,D-transpeptidase catalytic domain-like"/>
    <property type="match status" value="1"/>
</dbReference>
<sequence>MKREIYFIVLFIACLLLPSAVQAAMRVEVDLSTQMVKVYDNNLLLRAMICSTGAPGTPTPVGDFRIQGKGPMFVTDYGVSAKYYSAFNGDYLFHSILFDRTGKRLISRSVQMLGRPASHGCIRLNLYDAKWLQEKVPRGTPVKIRKSGKAGMKKEKWKVQVNGKLYPAWLDIRWLEGQAYLRAQQLSWFIPGKMIIKGTYIQFVREKTVLELFLSEPGLKINGRETRSSLAPQLFADGPYLPLLPVLSALGYQLEYMNRAKVIKIQTVIQLPQPNGTENVADGVYGNIYN</sequence>
<dbReference type="EMBL" id="FUXM01000017">
    <property type="protein sequence ID" value="SKA00188.1"/>
    <property type="molecule type" value="Genomic_DNA"/>
</dbReference>
<reference evidence="10" key="1">
    <citation type="submission" date="2017-02" db="EMBL/GenBank/DDBJ databases">
        <authorList>
            <person name="Varghese N."/>
            <person name="Submissions S."/>
        </authorList>
    </citation>
    <scope>NUCLEOTIDE SEQUENCE [LARGE SCALE GENOMIC DNA]</scope>
    <source>
        <strain evidence="10">DSM 16521</strain>
    </source>
</reference>
<dbReference type="RefSeq" id="WP_159071766.1">
    <property type="nucleotide sequence ID" value="NZ_FUXM01000017.1"/>
</dbReference>
<keyword evidence="3 6" id="KW-0133">Cell shape</keyword>
<keyword evidence="2" id="KW-0808">Transferase</keyword>
<keyword evidence="4 6" id="KW-0573">Peptidoglycan synthesis</keyword>
<dbReference type="GO" id="GO:0005576">
    <property type="term" value="C:extracellular region"/>
    <property type="evidence" value="ECO:0007669"/>
    <property type="project" value="TreeGrafter"/>
</dbReference>
<gene>
    <name evidence="9" type="ORF">SAMN02745885_01581</name>
</gene>
<dbReference type="GO" id="GO:0018104">
    <property type="term" value="P:peptidoglycan-protein cross-linking"/>
    <property type="evidence" value="ECO:0007669"/>
    <property type="project" value="TreeGrafter"/>
</dbReference>
<feature type="active site" description="Nucleophile" evidence="6">
    <location>
        <position position="121"/>
    </location>
</feature>
<feature type="signal peptide" evidence="7">
    <location>
        <begin position="1"/>
        <end position="23"/>
    </location>
</feature>
<proteinExistence type="predicted"/>
<dbReference type="Gene3D" id="2.40.440.10">
    <property type="entry name" value="L,D-transpeptidase catalytic domain-like"/>
    <property type="match status" value="1"/>
</dbReference>
<protein>
    <submittedName>
        <fullName evidence="9">L,D-transpeptidase catalytic domain</fullName>
    </submittedName>
</protein>
<dbReference type="InterPro" id="IPR038063">
    <property type="entry name" value="Transpep_catalytic_dom"/>
</dbReference>
<evidence type="ECO:0000256" key="2">
    <source>
        <dbReference type="ARBA" id="ARBA00022679"/>
    </source>
</evidence>
<dbReference type="GO" id="GO:0008360">
    <property type="term" value="P:regulation of cell shape"/>
    <property type="evidence" value="ECO:0007669"/>
    <property type="project" value="UniProtKB-UniRule"/>
</dbReference>
<accession>A0A1T4QAE2</accession>
<dbReference type="Proteomes" id="UP000189933">
    <property type="component" value="Unassembled WGS sequence"/>
</dbReference>
<dbReference type="Pfam" id="PF03734">
    <property type="entry name" value="YkuD"/>
    <property type="match status" value="1"/>
</dbReference>
<keyword evidence="5 6" id="KW-0961">Cell wall biogenesis/degradation</keyword>
<dbReference type="GO" id="GO:0071555">
    <property type="term" value="P:cell wall organization"/>
    <property type="evidence" value="ECO:0007669"/>
    <property type="project" value="UniProtKB-UniRule"/>
</dbReference>
<feature type="chain" id="PRO_5012956209" evidence="7">
    <location>
        <begin position="24"/>
        <end position="290"/>
    </location>
</feature>
<dbReference type="OrthoDB" id="177750at2"/>
<evidence type="ECO:0000256" key="7">
    <source>
        <dbReference type="SAM" id="SignalP"/>
    </source>
</evidence>
<dbReference type="AlphaFoldDB" id="A0A1T4QAE2"/>
<evidence type="ECO:0000313" key="10">
    <source>
        <dbReference type="Proteomes" id="UP000189933"/>
    </source>
</evidence>
<keyword evidence="7" id="KW-0732">Signal</keyword>